<feature type="transmembrane region" description="Helical" evidence="5">
    <location>
        <begin position="375"/>
        <end position="396"/>
    </location>
</feature>
<feature type="transmembrane region" description="Helical" evidence="5">
    <location>
        <begin position="190"/>
        <end position="209"/>
    </location>
</feature>
<feature type="transmembrane region" description="Helical" evidence="5">
    <location>
        <begin position="337"/>
        <end position="355"/>
    </location>
</feature>
<evidence type="ECO:0000256" key="3">
    <source>
        <dbReference type="ARBA" id="ARBA00022989"/>
    </source>
</evidence>
<dbReference type="PANTHER" id="PTHR42718">
    <property type="entry name" value="MAJOR FACILITATOR SUPERFAMILY MULTIDRUG TRANSPORTER MFSC"/>
    <property type="match status" value="1"/>
</dbReference>
<feature type="domain" description="Major facilitator superfamily (MFS) profile" evidence="6">
    <location>
        <begin position="66"/>
        <end position="538"/>
    </location>
</feature>
<dbReference type="AlphaFoldDB" id="A0A9W4XIR9"/>
<dbReference type="Pfam" id="PF07690">
    <property type="entry name" value="MFS_1"/>
    <property type="match status" value="1"/>
</dbReference>
<dbReference type="PANTHER" id="PTHR42718:SF27">
    <property type="entry name" value="TRANSPORTER, PUTATIVE-RELATED"/>
    <property type="match status" value="1"/>
</dbReference>
<dbReference type="InterPro" id="IPR036259">
    <property type="entry name" value="MFS_trans_sf"/>
</dbReference>
<reference evidence="7" key="1">
    <citation type="submission" date="2023-01" db="EMBL/GenBank/DDBJ databases">
        <authorList>
            <person name="Van Ghelder C."/>
            <person name="Rancurel C."/>
        </authorList>
    </citation>
    <scope>NUCLEOTIDE SEQUENCE</scope>
    <source>
        <strain evidence="7">CNCM I-4278</strain>
    </source>
</reference>
<dbReference type="Proteomes" id="UP001152607">
    <property type="component" value="Unassembled WGS sequence"/>
</dbReference>
<keyword evidence="3 5" id="KW-1133">Transmembrane helix</keyword>
<dbReference type="InterPro" id="IPR020846">
    <property type="entry name" value="MFS_dom"/>
</dbReference>
<feature type="transmembrane region" description="Helical" evidence="5">
    <location>
        <begin position="292"/>
        <end position="316"/>
    </location>
</feature>
<evidence type="ECO:0000256" key="4">
    <source>
        <dbReference type="ARBA" id="ARBA00023136"/>
    </source>
</evidence>
<feature type="transmembrane region" description="Helical" evidence="5">
    <location>
        <begin position="433"/>
        <end position="454"/>
    </location>
</feature>
<evidence type="ECO:0000313" key="7">
    <source>
        <dbReference type="EMBL" id="CAI6306283.1"/>
    </source>
</evidence>
<feature type="transmembrane region" description="Helical" evidence="5">
    <location>
        <begin position="108"/>
        <end position="127"/>
    </location>
</feature>
<dbReference type="OrthoDB" id="2130629at2759"/>
<keyword evidence="8" id="KW-1185">Reference proteome</keyword>
<organism evidence="7 8">
    <name type="scientific">Periconia digitata</name>
    <dbReference type="NCBI Taxonomy" id="1303443"/>
    <lineage>
        <taxon>Eukaryota</taxon>
        <taxon>Fungi</taxon>
        <taxon>Dikarya</taxon>
        <taxon>Ascomycota</taxon>
        <taxon>Pezizomycotina</taxon>
        <taxon>Dothideomycetes</taxon>
        <taxon>Pleosporomycetidae</taxon>
        <taxon>Pleosporales</taxon>
        <taxon>Massarineae</taxon>
        <taxon>Periconiaceae</taxon>
        <taxon>Periconia</taxon>
    </lineage>
</organism>
<gene>
    <name evidence="7" type="ORF">PDIGIT_LOCUS3037</name>
</gene>
<feature type="transmembrane region" description="Helical" evidence="5">
    <location>
        <begin position="157"/>
        <end position="178"/>
    </location>
</feature>
<feature type="transmembrane region" description="Helical" evidence="5">
    <location>
        <begin position="514"/>
        <end position="534"/>
    </location>
</feature>
<protein>
    <recommendedName>
        <fullName evidence="6">Major facilitator superfamily (MFS) profile domain-containing protein</fullName>
    </recommendedName>
</protein>
<evidence type="ECO:0000259" key="6">
    <source>
        <dbReference type="PROSITE" id="PS50850"/>
    </source>
</evidence>
<evidence type="ECO:0000256" key="5">
    <source>
        <dbReference type="SAM" id="Phobius"/>
    </source>
</evidence>
<evidence type="ECO:0000256" key="2">
    <source>
        <dbReference type="ARBA" id="ARBA00022692"/>
    </source>
</evidence>
<name>A0A9W4XIR9_9PLEO</name>
<dbReference type="GO" id="GO:0022857">
    <property type="term" value="F:transmembrane transporter activity"/>
    <property type="evidence" value="ECO:0007669"/>
    <property type="project" value="InterPro"/>
</dbReference>
<sequence>MSSTTTTEVIELQPFPSSSLIANTPKHANRLDETHRSVKSASVFQDAPSPDALDQPSLSKLQLVLTILQPCVINFFGSYSSGIITVGLPTIASAIALPRSLYLWPSSVYNLTSGAAVLIAGSVADIIGARNVEVCGIALLGIFILACGFAQTGVQLVVFRALQGIALALHIPASVSIISTAVPPGRARNIGFSCLGLSQPLGFSFGMVTSGIMIEKIGWRSGFYISAAAILTAAAGSWFTLPKVKISPEDLNAVGYMKKLGREIDWIGATIASGGLAMLAYVLAMISADLLVIRSTTTIVLLAISVTLLIAFPLWMRYRERRGLSALVPNSLWKNQRFASICAVVALSYGANNAMTQFSSLYFQEIQNHSALTASLYTLPSLVVGVCINLTVGIFVDRLPAGWLVVGSSLLSALSPLMMALVDPAWKYYYLELWAQILAPLNADVLYTVGLIIVSDSFPKETQALAGAVFGTVAMFGTSLGVGICQVITLGVMGGQSDTAFLENVGDMLKGYRAGFWTMFCLTVCCIVVGVVGLRRTGKVGVKKD</sequence>
<accession>A0A9W4XIR9</accession>
<feature type="transmembrane region" description="Helical" evidence="5">
    <location>
        <begin position="466"/>
        <end position="494"/>
    </location>
</feature>
<dbReference type="SUPFAM" id="SSF103473">
    <property type="entry name" value="MFS general substrate transporter"/>
    <property type="match status" value="1"/>
</dbReference>
<evidence type="ECO:0000256" key="1">
    <source>
        <dbReference type="ARBA" id="ARBA00004141"/>
    </source>
</evidence>
<feature type="transmembrane region" description="Helical" evidence="5">
    <location>
        <begin position="266"/>
        <end position="286"/>
    </location>
</feature>
<comment type="caution">
    <text evidence="7">The sequence shown here is derived from an EMBL/GenBank/DDBJ whole genome shotgun (WGS) entry which is preliminary data.</text>
</comment>
<keyword evidence="2 5" id="KW-0812">Transmembrane</keyword>
<dbReference type="GO" id="GO:0016020">
    <property type="term" value="C:membrane"/>
    <property type="evidence" value="ECO:0007669"/>
    <property type="project" value="UniProtKB-SubCell"/>
</dbReference>
<dbReference type="PROSITE" id="PS50850">
    <property type="entry name" value="MFS"/>
    <property type="match status" value="1"/>
</dbReference>
<feature type="transmembrane region" description="Helical" evidence="5">
    <location>
        <begin position="134"/>
        <end position="151"/>
    </location>
</feature>
<dbReference type="InterPro" id="IPR011701">
    <property type="entry name" value="MFS"/>
</dbReference>
<feature type="transmembrane region" description="Helical" evidence="5">
    <location>
        <begin position="221"/>
        <end position="241"/>
    </location>
</feature>
<proteinExistence type="predicted"/>
<keyword evidence="4 5" id="KW-0472">Membrane</keyword>
<dbReference type="EMBL" id="CAOQHR010000002">
    <property type="protein sequence ID" value="CAI6306283.1"/>
    <property type="molecule type" value="Genomic_DNA"/>
</dbReference>
<evidence type="ECO:0000313" key="8">
    <source>
        <dbReference type="Proteomes" id="UP001152607"/>
    </source>
</evidence>
<feature type="transmembrane region" description="Helical" evidence="5">
    <location>
        <begin position="403"/>
        <end position="421"/>
    </location>
</feature>
<feature type="transmembrane region" description="Helical" evidence="5">
    <location>
        <begin position="63"/>
        <end position="88"/>
    </location>
</feature>
<dbReference type="Gene3D" id="1.20.1250.20">
    <property type="entry name" value="MFS general substrate transporter like domains"/>
    <property type="match status" value="2"/>
</dbReference>
<comment type="subcellular location">
    <subcellularLocation>
        <location evidence="1">Membrane</location>
        <topology evidence="1">Multi-pass membrane protein</topology>
    </subcellularLocation>
</comment>